<dbReference type="GO" id="GO:0009055">
    <property type="term" value="F:electron transfer activity"/>
    <property type="evidence" value="ECO:0007669"/>
    <property type="project" value="UniProtKB-UniRule"/>
</dbReference>
<keyword evidence="3 11" id="KW-0285">Flavoprotein</keyword>
<dbReference type="Gene3D" id="3.40.50.80">
    <property type="entry name" value="Nucleotide-binding domain of ferredoxin-NADP reductase (FNR) module"/>
    <property type="match status" value="1"/>
</dbReference>
<accession>A0A9X8ULB2</accession>
<dbReference type="EMBL" id="SLUK01000001">
    <property type="protein sequence ID" value="TCL45274.1"/>
    <property type="molecule type" value="Genomic_DNA"/>
</dbReference>
<dbReference type="PIRSF" id="PIRSF006816">
    <property type="entry name" value="Cyc3_hyd_g"/>
    <property type="match status" value="1"/>
</dbReference>
<keyword evidence="2 11" id="KW-0813">Transport</keyword>
<evidence type="ECO:0000313" key="16">
    <source>
        <dbReference type="Proteomes" id="UP000294682"/>
    </source>
</evidence>
<evidence type="ECO:0000256" key="9">
    <source>
        <dbReference type="ARBA" id="ARBA00023004"/>
    </source>
</evidence>
<dbReference type="Gene3D" id="2.10.240.10">
    <property type="entry name" value="Dihydroorotate dehydrogenase, electron transfer subunit"/>
    <property type="match status" value="1"/>
</dbReference>
<dbReference type="PANTHER" id="PTHR43513:SF3">
    <property type="entry name" value="DIHYDROOROTATE DEHYDROGENASE B (NAD(+)), ELECTRON TRANSFER SUBUNIT-RELATED"/>
    <property type="match status" value="1"/>
</dbReference>
<dbReference type="InterPro" id="IPR017927">
    <property type="entry name" value="FAD-bd_FR_type"/>
</dbReference>
<organism evidence="15 16">
    <name type="scientific">Harryflintia acetispora</name>
    <dbReference type="NCBI Taxonomy" id="1849041"/>
    <lineage>
        <taxon>Bacteria</taxon>
        <taxon>Bacillati</taxon>
        <taxon>Bacillota</taxon>
        <taxon>Clostridia</taxon>
        <taxon>Eubacteriales</taxon>
        <taxon>Oscillospiraceae</taxon>
        <taxon>Harryflintia</taxon>
    </lineage>
</organism>
<comment type="subunit">
    <text evidence="11">Heterotetramer of 2 PyrK and 2 PyrD type B subunits.</text>
</comment>
<evidence type="ECO:0000256" key="4">
    <source>
        <dbReference type="ARBA" id="ARBA00022714"/>
    </source>
</evidence>
<evidence type="ECO:0000256" key="1">
    <source>
        <dbReference type="ARBA" id="ARBA00006422"/>
    </source>
</evidence>
<comment type="caution">
    <text evidence="11">Lacks conserved residue(s) required for the propagation of feature annotation.</text>
</comment>
<feature type="binding site" evidence="11 13">
    <location>
        <position position="224"/>
    </location>
    <ligand>
        <name>[2Fe-2S] cluster</name>
        <dbReference type="ChEBI" id="CHEBI:190135"/>
    </ligand>
</feature>
<dbReference type="InterPro" id="IPR023455">
    <property type="entry name" value="Dihydroorotate_DHASE_ETsu"/>
</dbReference>
<comment type="similarity">
    <text evidence="1 11">Belongs to the PyrK family.</text>
</comment>
<dbReference type="RefSeq" id="WP_079700358.1">
    <property type="nucleotide sequence ID" value="NZ_SLUK01000001.1"/>
</dbReference>
<evidence type="ECO:0000256" key="7">
    <source>
        <dbReference type="ARBA" id="ARBA00022975"/>
    </source>
</evidence>
<dbReference type="InterPro" id="IPR039261">
    <property type="entry name" value="FNR_nucleotide-bd"/>
</dbReference>
<proteinExistence type="inferred from homology"/>
<dbReference type="GO" id="GO:0016491">
    <property type="term" value="F:oxidoreductase activity"/>
    <property type="evidence" value="ECO:0007669"/>
    <property type="project" value="InterPro"/>
</dbReference>
<keyword evidence="7 11" id="KW-0665">Pyrimidine biosynthesis</keyword>
<dbReference type="CDD" id="cd06218">
    <property type="entry name" value="DHOD_e_trans"/>
    <property type="match status" value="1"/>
</dbReference>
<feature type="binding site" evidence="11 13">
    <location>
        <position position="221"/>
    </location>
    <ligand>
        <name>[2Fe-2S] cluster</name>
        <dbReference type="ChEBI" id="CHEBI:190135"/>
    </ligand>
</feature>
<keyword evidence="6 11" id="KW-0274">FAD</keyword>
<dbReference type="InterPro" id="IPR019480">
    <property type="entry name" value="Dihydroorotate_DH_Fe-S-bd"/>
</dbReference>
<dbReference type="HAMAP" id="MF_01211">
    <property type="entry name" value="DHODB_Fe_S_bind"/>
    <property type="match status" value="1"/>
</dbReference>
<dbReference type="PANTHER" id="PTHR43513">
    <property type="entry name" value="DIHYDROOROTATE DEHYDROGENASE B (NAD(+)), ELECTRON TRANSFER SUBUNIT"/>
    <property type="match status" value="1"/>
</dbReference>
<dbReference type="InterPro" id="IPR050353">
    <property type="entry name" value="PyrK_electron_transfer"/>
</dbReference>
<dbReference type="AlphaFoldDB" id="A0A9X8ULB2"/>
<evidence type="ECO:0000256" key="6">
    <source>
        <dbReference type="ARBA" id="ARBA00022827"/>
    </source>
</evidence>
<dbReference type="GO" id="GO:0046872">
    <property type="term" value="F:metal ion binding"/>
    <property type="evidence" value="ECO:0007669"/>
    <property type="project" value="UniProtKB-KW"/>
</dbReference>
<evidence type="ECO:0000256" key="12">
    <source>
        <dbReference type="PIRSR" id="PIRSR006816-1"/>
    </source>
</evidence>
<feature type="binding site" evidence="11 13">
    <location>
        <position position="216"/>
    </location>
    <ligand>
        <name>[2Fe-2S] cluster</name>
        <dbReference type="ChEBI" id="CHEBI:190135"/>
    </ligand>
</feature>
<keyword evidence="5 11" id="KW-0479">Metal-binding</keyword>
<comment type="pathway">
    <text evidence="11">Pyrimidine metabolism; UMP biosynthesis via de novo pathway; orotate from (S)-dihydroorotate (NAD(+) route): step 1/1.</text>
</comment>
<evidence type="ECO:0000256" key="2">
    <source>
        <dbReference type="ARBA" id="ARBA00022448"/>
    </source>
</evidence>
<evidence type="ECO:0000256" key="13">
    <source>
        <dbReference type="PIRSR" id="PIRSR006816-2"/>
    </source>
</evidence>
<feature type="binding site" evidence="11 12">
    <location>
        <begin position="73"/>
        <end position="74"/>
    </location>
    <ligand>
        <name>FAD</name>
        <dbReference type="ChEBI" id="CHEBI:57692"/>
    </ligand>
</feature>
<dbReference type="GO" id="GO:0044205">
    <property type="term" value="P:'de novo' UMP biosynthetic process"/>
    <property type="evidence" value="ECO:0007669"/>
    <property type="project" value="UniProtKB-UniRule"/>
</dbReference>
<evidence type="ECO:0000256" key="3">
    <source>
        <dbReference type="ARBA" id="ARBA00022630"/>
    </source>
</evidence>
<comment type="caution">
    <text evidence="15">The sequence shown here is derived from an EMBL/GenBank/DDBJ whole genome shotgun (WGS) entry which is preliminary data.</text>
</comment>
<feature type="binding site" evidence="11 13">
    <location>
        <position position="241"/>
    </location>
    <ligand>
        <name>[2Fe-2S] cluster</name>
        <dbReference type="ChEBI" id="CHEBI:190135"/>
    </ligand>
</feature>
<comment type="cofactor">
    <cofactor evidence="11">
        <name>[2Fe-2S] cluster</name>
        <dbReference type="ChEBI" id="CHEBI:190135"/>
    </cofactor>
    <text evidence="11">Binds 1 [2Fe-2S] cluster per subunit.</text>
</comment>
<keyword evidence="8 11" id="KW-0249">Electron transport</keyword>
<keyword evidence="4 11" id="KW-0001">2Fe-2S</keyword>
<evidence type="ECO:0000256" key="11">
    <source>
        <dbReference type="HAMAP-Rule" id="MF_01211"/>
    </source>
</evidence>
<dbReference type="OrthoDB" id="9789468at2"/>
<evidence type="ECO:0000256" key="10">
    <source>
        <dbReference type="ARBA" id="ARBA00023014"/>
    </source>
</evidence>
<feature type="domain" description="FAD-binding FR-type" evidence="14">
    <location>
        <begin position="1"/>
        <end position="98"/>
    </location>
</feature>
<dbReference type="InterPro" id="IPR037117">
    <property type="entry name" value="Dihydroorotate_DH_ele_sf"/>
</dbReference>
<dbReference type="PROSITE" id="PS51384">
    <property type="entry name" value="FAD_FR"/>
    <property type="match status" value="1"/>
</dbReference>
<keyword evidence="9 11" id="KW-0408">Iron</keyword>
<evidence type="ECO:0000313" key="15">
    <source>
        <dbReference type="EMBL" id="TCL45274.1"/>
    </source>
</evidence>
<dbReference type="GO" id="GO:0051537">
    <property type="term" value="F:2 iron, 2 sulfur cluster binding"/>
    <property type="evidence" value="ECO:0007669"/>
    <property type="project" value="UniProtKB-KW"/>
</dbReference>
<dbReference type="SUPFAM" id="SSF63380">
    <property type="entry name" value="Riboflavin synthase domain-like"/>
    <property type="match status" value="1"/>
</dbReference>
<dbReference type="Pfam" id="PF10418">
    <property type="entry name" value="DHODB_Fe-S_bind"/>
    <property type="match status" value="1"/>
</dbReference>
<feature type="binding site" evidence="11 12">
    <location>
        <begin position="49"/>
        <end position="52"/>
    </location>
    <ligand>
        <name>FAD</name>
        <dbReference type="ChEBI" id="CHEBI:57692"/>
    </ligand>
</feature>
<dbReference type="Proteomes" id="UP000294682">
    <property type="component" value="Unassembled WGS sequence"/>
</dbReference>
<comment type="cofactor">
    <cofactor evidence="13">
        <name>[2Fe-2S] cluster</name>
        <dbReference type="ChEBI" id="CHEBI:190135"/>
    </cofactor>
    <text evidence="13">Binds 1 [2Fe-2S] cluster per subunit.</text>
</comment>
<dbReference type="SUPFAM" id="SSF52343">
    <property type="entry name" value="Ferredoxin reductase-like, C-terminal NADP-linked domain"/>
    <property type="match status" value="1"/>
</dbReference>
<protein>
    <recommendedName>
        <fullName evidence="11">Dihydroorotate dehydrogenase B (NAD(+)), electron transfer subunit</fullName>
    </recommendedName>
    <alternativeName>
        <fullName evidence="11">Dihydroorotate oxidase B, electron transfer subunit</fullName>
    </alternativeName>
</protein>
<gene>
    <name evidence="11" type="primary">pyrK</name>
    <name evidence="15" type="ORF">EDD78_101256</name>
</gene>
<dbReference type="Gene3D" id="2.40.30.10">
    <property type="entry name" value="Translation factors"/>
    <property type="match status" value="1"/>
</dbReference>
<dbReference type="GO" id="GO:0050660">
    <property type="term" value="F:flavin adenine dinucleotide binding"/>
    <property type="evidence" value="ECO:0007669"/>
    <property type="project" value="InterPro"/>
</dbReference>
<reference evidence="15 16" key="1">
    <citation type="submission" date="2019-03" db="EMBL/GenBank/DDBJ databases">
        <title>Genomic Encyclopedia of Type Strains, Phase IV (KMG-IV): sequencing the most valuable type-strain genomes for metagenomic binning, comparative biology and taxonomic classification.</title>
        <authorList>
            <person name="Goeker M."/>
        </authorList>
    </citation>
    <scope>NUCLEOTIDE SEQUENCE [LARGE SCALE GENOMIC DNA]</scope>
    <source>
        <strain evidence="15 16">DSM 100433</strain>
    </source>
</reference>
<name>A0A9X8ULB2_9FIRM</name>
<dbReference type="InterPro" id="IPR012165">
    <property type="entry name" value="Cyt_c3_hydrogenase_gsu"/>
</dbReference>
<evidence type="ECO:0000259" key="14">
    <source>
        <dbReference type="PROSITE" id="PS51384"/>
    </source>
</evidence>
<keyword evidence="10 11" id="KW-0411">Iron-sulfur</keyword>
<keyword evidence="16" id="KW-1185">Reference proteome</keyword>
<comment type="function">
    <text evidence="11">Responsible for channeling the electrons from the oxidation of dihydroorotate from the FMN redox center in the PyrD type B subunit to the ultimate electron acceptor NAD(+).</text>
</comment>
<comment type="cofactor">
    <cofactor evidence="11 12">
        <name>FAD</name>
        <dbReference type="ChEBI" id="CHEBI:57692"/>
    </cofactor>
    <text evidence="11 12">Binds 1 FAD per subunit.</text>
</comment>
<evidence type="ECO:0000256" key="8">
    <source>
        <dbReference type="ARBA" id="ARBA00022982"/>
    </source>
</evidence>
<evidence type="ECO:0000256" key="5">
    <source>
        <dbReference type="ARBA" id="ARBA00022723"/>
    </source>
</evidence>
<sequence>MICREFEIVSRQEPIPGVFDYKIHCPELVAEASPGQFVHIRCGERSLRRPISICALDRGTGELRLVFEVRGEGTRELSHLAAGDRMDILGPLGHGFELLDPGARAVVVGGGIGTPPLLEVARHYGERCQAILGFRSVKNVILDQDFASACGTVVCTDDGSWGVRGTVLPALEAALQGFCPQIVYACGPKPMLKGIQELCARYPVRCQLSLEERMGCGVGACLVCACKTRAEDGQENYAHVCKDGPVFEAQSVVFE</sequence>
<dbReference type="InterPro" id="IPR017938">
    <property type="entry name" value="Riboflavin_synthase-like_b-brl"/>
</dbReference>